<comment type="caution">
    <text evidence="2">The sequence shown here is derived from an EMBL/GenBank/DDBJ whole genome shotgun (WGS) entry which is preliminary data.</text>
</comment>
<dbReference type="Proteomes" id="UP000051802">
    <property type="component" value="Unassembled WGS sequence"/>
</dbReference>
<dbReference type="OrthoDB" id="980409at2"/>
<dbReference type="Pfam" id="PF20557">
    <property type="entry name" value="DnaT_2"/>
    <property type="match status" value="1"/>
</dbReference>
<dbReference type="EMBL" id="LLXU01000035">
    <property type="protein sequence ID" value="KRG47348.1"/>
    <property type="molecule type" value="Genomic_DNA"/>
</dbReference>
<dbReference type="STRING" id="676599.ARC20_03185"/>
<feature type="domain" description="Putative DnaT-like" evidence="1">
    <location>
        <begin position="2"/>
        <end position="159"/>
    </location>
</feature>
<organism evidence="2 3">
    <name type="scientific">Stenotrophomonas panacihumi</name>
    <dbReference type="NCBI Taxonomy" id="676599"/>
    <lineage>
        <taxon>Bacteria</taxon>
        <taxon>Pseudomonadati</taxon>
        <taxon>Pseudomonadota</taxon>
        <taxon>Gammaproteobacteria</taxon>
        <taxon>Lysobacterales</taxon>
        <taxon>Lysobacteraceae</taxon>
        <taxon>Stenotrophomonas</taxon>
    </lineage>
</organism>
<name>A0A0R0B166_9GAMM</name>
<reference evidence="2 3" key="1">
    <citation type="submission" date="2015-10" db="EMBL/GenBank/DDBJ databases">
        <title>Genome sequencing and analysis of members of genus Stenotrophomonas.</title>
        <authorList>
            <person name="Patil P.P."/>
            <person name="Midha S."/>
            <person name="Patil P.B."/>
        </authorList>
    </citation>
    <scope>NUCLEOTIDE SEQUENCE [LARGE SCALE GENOMIC DNA]</scope>
    <source>
        <strain evidence="2 3">JCM 16536</strain>
    </source>
</reference>
<protein>
    <recommendedName>
        <fullName evidence="1">Putative DnaT-like domain-containing protein</fullName>
    </recommendedName>
</protein>
<evidence type="ECO:0000313" key="2">
    <source>
        <dbReference type="EMBL" id="KRG47348.1"/>
    </source>
</evidence>
<dbReference type="AlphaFoldDB" id="A0A0R0B166"/>
<sequence length="171" mass="18388">MYGTLEGADGYHAARGNTAWGEGSNEARTAALVRATDYIDGRYRYLLPSGRWASMFPGVRTEGRGQPNEWPRTGAVDYDGNELPIDLVPDEVERATYEAAVRELTEPGSLSPDFVASAQVTREKVGPIDVTYAAAEGEGTATPNRPVVPVIDEILAPLLLTRLTSPAVLVV</sequence>
<evidence type="ECO:0000259" key="1">
    <source>
        <dbReference type="Pfam" id="PF20557"/>
    </source>
</evidence>
<gene>
    <name evidence="2" type="ORF">ARC20_03185</name>
</gene>
<accession>A0A0R0B166</accession>
<evidence type="ECO:0000313" key="3">
    <source>
        <dbReference type="Proteomes" id="UP000051802"/>
    </source>
</evidence>
<dbReference type="InterPro" id="IPR046787">
    <property type="entry name" value="DnaT_2"/>
</dbReference>
<dbReference type="RefSeq" id="WP_057643378.1">
    <property type="nucleotide sequence ID" value="NZ_LLXU01000035.1"/>
</dbReference>
<keyword evidence="3" id="KW-1185">Reference proteome</keyword>
<proteinExistence type="predicted"/>